<protein>
    <submittedName>
        <fullName evidence="3">Uncharacterized protein</fullName>
    </submittedName>
</protein>
<feature type="transmembrane region" description="Helical" evidence="2">
    <location>
        <begin position="106"/>
        <end position="130"/>
    </location>
</feature>
<feature type="compositionally biased region" description="Pro residues" evidence="1">
    <location>
        <begin position="365"/>
        <end position="389"/>
    </location>
</feature>
<proteinExistence type="predicted"/>
<feature type="compositionally biased region" description="Acidic residues" evidence="1">
    <location>
        <begin position="305"/>
        <end position="320"/>
    </location>
</feature>
<feature type="compositionally biased region" description="Polar residues" evidence="1">
    <location>
        <begin position="347"/>
        <end position="360"/>
    </location>
</feature>
<feature type="transmembrane region" description="Helical" evidence="2">
    <location>
        <begin position="183"/>
        <end position="205"/>
    </location>
</feature>
<sequence length="436" mass="47651">MQDVPREVENCCGRVGRTLAFLLIGCAIACTIVTCVRCDFYEFTTIDGRPSSQLDPPFASATVVEIGVFKYRIVDSSDPGQEMDACREFANLFQEFDSGTGSGNNYWAAAQIIMVIAALAGSLAFCTNFVEVICCNFYCSHMVTSTLLFIAGILQGCSFLLFADHTFCLQQDVIGNHRCELAVASYASFVAVGGYLLAGTILGCLPRPDPCVGSVCCNIDWDKTTRDYGKKGDGQDNGDYGDDEEAYDYHSRGDMTPHGTPMKQEHDSDMTPVKSSRRGSYDSQTRMVDDYEYHPEIAPTMRESSDEEEEYFTTEDEADFASESSSESVSESESGSEGEWATEIESNRSASLTPTRSSPDAFTPSPSPAFVAPPLPPPVFTNRSPPPSPEIRRPMRTKSTATIDTTGSNVSAALVSRFISLSNRNLPRAEPRDECE</sequence>
<gene>
    <name evidence="3" type="ORF">CAUS1442_LOCUS12991</name>
</gene>
<keyword evidence="2" id="KW-0472">Membrane</keyword>
<dbReference type="EMBL" id="HBEF01020988">
    <property type="protein sequence ID" value="CAD8340856.1"/>
    <property type="molecule type" value="Transcribed_RNA"/>
</dbReference>
<evidence type="ECO:0000256" key="2">
    <source>
        <dbReference type="SAM" id="Phobius"/>
    </source>
</evidence>
<evidence type="ECO:0000256" key="1">
    <source>
        <dbReference type="SAM" id="MobiDB-lite"/>
    </source>
</evidence>
<feature type="compositionally biased region" description="Low complexity" evidence="1">
    <location>
        <begin position="322"/>
        <end position="333"/>
    </location>
</feature>
<evidence type="ECO:0000313" key="3">
    <source>
        <dbReference type="EMBL" id="CAD8340856.1"/>
    </source>
</evidence>
<keyword evidence="2" id="KW-1133">Transmembrane helix</keyword>
<keyword evidence="2" id="KW-0812">Transmembrane</keyword>
<reference evidence="3" key="1">
    <citation type="submission" date="2021-01" db="EMBL/GenBank/DDBJ databases">
        <authorList>
            <person name="Corre E."/>
            <person name="Pelletier E."/>
            <person name="Niang G."/>
            <person name="Scheremetjew M."/>
            <person name="Finn R."/>
            <person name="Kale V."/>
            <person name="Holt S."/>
            <person name="Cochrane G."/>
            <person name="Meng A."/>
            <person name="Brown T."/>
            <person name="Cohen L."/>
        </authorList>
    </citation>
    <scope>NUCLEOTIDE SEQUENCE</scope>
    <source>
        <strain evidence="3">CCMP3328</strain>
    </source>
</reference>
<feature type="transmembrane region" description="Helical" evidence="2">
    <location>
        <begin position="142"/>
        <end position="163"/>
    </location>
</feature>
<dbReference type="AlphaFoldDB" id="A0A7R9ZQY2"/>
<feature type="compositionally biased region" description="Polar residues" evidence="1">
    <location>
        <begin position="397"/>
        <end position="407"/>
    </location>
</feature>
<name>A0A7R9ZQY2_9STRA</name>
<feature type="region of interest" description="Disordered" evidence="1">
    <location>
        <begin position="228"/>
        <end position="407"/>
    </location>
</feature>
<organism evidence="3">
    <name type="scientific">Craspedostauros australis</name>
    <dbReference type="NCBI Taxonomy" id="1486917"/>
    <lineage>
        <taxon>Eukaryota</taxon>
        <taxon>Sar</taxon>
        <taxon>Stramenopiles</taxon>
        <taxon>Ochrophyta</taxon>
        <taxon>Bacillariophyta</taxon>
        <taxon>Bacillariophyceae</taxon>
        <taxon>Bacillariophycidae</taxon>
        <taxon>Naviculales</taxon>
        <taxon>Naviculaceae</taxon>
        <taxon>Craspedostauros</taxon>
    </lineage>
</organism>
<accession>A0A7R9ZQY2</accession>
<dbReference type="Gene3D" id="1.20.140.150">
    <property type="match status" value="1"/>
</dbReference>